<dbReference type="EMBL" id="LBRE01000046">
    <property type="protein sequence ID" value="KKP90236.1"/>
    <property type="molecule type" value="Genomic_DNA"/>
</dbReference>
<dbReference type="PROSITE" id="PS51747">
    <property type="entry name" value="CYT_DCMP_DEAMINASES_2"/>
    <property type="match status" value="1"/>
</dbReference>
<keyword evidence="3" id="KW-0378">Hydrolase</keyword>
<evidence type="ECO:0000256" key="2">
    <source>
        <dbReference type="ARBA" id="ARBA00022723"/>
    </source>
</evidence>
<evidence type="ECO:0000313" key="7">
    <source>
        <dbReference type="Proteomes" id="UP000034140"/>
    </source>
</evidence>
<evidence type="ECO:0000259" key="5">
    <source>
        <dbReference type="PROSITE" id="PS51747"/>
    </source>
</evidence>
<dbReference type="InterPro" id="IPR002125">
    <property type="entry name" value="CMP_dCMP_dom"/>
</dbReference>
<dbReference type="PROSITE" id="PS00903">
    <property type="entry name" value="CYT_DCMP_DEAMINASES_1"/>
    <property type="match status" value="1"/>
</dbReference>
<evidence type="ECO:0000256" key="3">
    <source>
        <dbReference type="ARBA" id="ARBA00022801"/>
    </source>
</evidence>
<organism evidence="6 7">
    <name type="scientific">candidate division WS6 bacterium GW2011_GWC1_36_11</name>
    <dbReference type="NCBI Taxonomy" id="1619090"/>
    <lineage>
        <taxon>Bacteria</taxon>
        <taxon>Candidatus Dojkabacteria</taxon>
    </lineage>
</organism>
<evidence type="ECO:0000256" key="1">
    <source>
        <dbReference type="ARBA" id="ARBA00006576"/>
    </source>
</evidence>
<keyword evidence="4" id="KW-0862">Zinc</keyword>
<dbReference type="GO" id="GO:0005737">
    <property type="term" value="C:cytoplasm"/>
    <property type="evidence" value="ECO:0007669"/>
    <property type="project" value="TreeGrafter"/>
</dbReference>
<dbReference type="InterPro" id="IPR016192">
    <property type="entry name" value="APOBEC/CMP_deaminase_Zn-bd"/>
</dbReference>
<keyword evidence="2" id="KW-0479">Metal-binding</keyword>
<reference evidence="6 7" key="1">
    <citation type="journal article" date="2015" name="Nature">
        <title>rRNA introns, odd ribosomes, and small enigmatic genomes across a large radiation of phyla.</title>
        <authorList>
            <person name="Brown C.T."/>
            <person name="Hug L.A."/>
            <person name="Thomas B.C."/>
            <person name="Sharon I."/>
            <person name="Castelle C.J."/>
            <person name="Singh A."/>
            <person name="Wilkins M.J."/>
            <person name="Williams K.H."/>
            <person name="Banfield J.F."/>
        </authorList>
    </citation>
    <scope>NUCLEOTIDE SEQUENCE [LARGE SCALE GENOMIC DNA]</scope>
</reference>
<dbReference type="Proteomes" id="UP000034140">
    <property type="component" value="Unassembled WGS sequence"/>
</dbReference>
<feature type="domain" description="CMP/dCMP-type deaminase" evidence="5">
    <location>
        <begin position="10"/>
        <end position="159"/>
    </location>
</feature>
<name>A0A0G0DMU9_9BACT</name>
<dbReference type="InterPro" id="IPR015517">
    <property type="entry name" value="dCMP_deaminase-rel"/>
</dbReference>
<dbReference type="InterPro" id="IPR016193">
    <property type="entry name" value="Cytidine_deaminase-like"/>
</dbReference>
<gene>
    <name evidence="6" type="ORF">UR96_C0046G0002</name>
</gene>
<dbReference type="GO" id="GO:0004132">
    <property type="term" value="F:dCMP deaminase activity"/>
    <property type="evidence" value="ECO:0007669"/>
    <property type="project" value="TreeGrafter"/>
</dbReference>
<dbReference type="Pfam" id="PF00383">
    <property type="entry name" value="dCMP_cyt_deam_1"/>
    <property type="match status" value="1"/>
</dbReference>
<evidence type="ECO:0000313" key="6">
    <source>
        <dbReference type="EMBL" id="KKP90236.1"/>
    </source>
</evidence>
<dbReference type="AlphaFoldDB" id="A0A0G0DMU9"/>
<evidence type="ECO:0000256" key="4">
    <source>
        <dbReference type="ARBA" id="ARBA00022833"/>
    </source>
</evidence>
<protein>
    <recommendedName>
        <fullName evidence="5">CMP/dCMP-type deaminase domain-containing protein</fullName>
    </recommendedName>
</protein>
<comment type="similarity">
    <text evidence="1">Belongs to the cytidine and deoxycytidylate deaminase family.</text>
</comment>
<dbReference type="PANTHER" id="PTHR11086">
    <property type="entry name" value="DEOXYCYTIDYLATE DEAMINASE-RELATED"/>
    <property type="match status" value="1"/>
</dbReference>
<dbReference type="PANTHER" id="PTHR11086:SF18">
    <property type="entry name" value="DEOXYCYTIDYLATE DEAMINASE"/>
    <property type="match status" value="1"/>
</dbReference>
<dbReference type="Gene3D" id="3.40.140.10">
    <property type="entry name" value="Cytidine Deaminase, domain 2"/>
    <property type="match status" value="1"/>
</dbReference>
<proteinExistence type="inferred from homology"/>
<dbReference type="GO" id="GO:0008270">
    <property type="term" value="F:zinc ion binding"/>
    <property type="evidence" value="ECO:0007669"/>
    <property type="project" value="InterPro"/>
</dbReference>
<sequence>MEILKAKEKSKAQEYLKQAASLGARSRCLKRPRGVVIILNDKVIGEGWNAPADDHVCKECLRDRMKPMIFSTFNTEPCYAVHAEQRAIFNAFKAGYSDLSNAKMYFSRTDRDGKYMPCDDGPSCTICSKLILEAGIKSFVYETINDGVVELSSKEFNDLSMKNVEDSLE</sequence>
<dbReference type="SUPFAM" id="SSF53927">
    <property type="entry name" value="Cytidine deaminase-like"/>
    <property type="match status" value="1"/>
</dbReference>
<accession>A0A0G0DMU9</accession>
<comment type="caution">
    <text evidence="6">The sequence shown here is derived from an EMBL/GenBank/DDBJ whole genome shotgun (WGS) entry which is preliminary data.</text>
</comment>